<evidence type="ECO:0000259" key="1">
    <source>
        <dbReference type="Pfam" id="PF01872"/>
    </source>
</evidence>
<dbReference type="Proteomes" id="UP001146670">
    <property type="component" value="Unassembled WGS sequence"/>
</dbReference>
<feature type="domain" description="Bacterial bifunctional deaminase-reductase C-terminal" evidence="1">
    <location>
        <begin position="92"/>
        <end position="167"/>
    </location>
</feature>
<dbReference type="EMBL" id="JAPRFR010000002">
    <property type="protein sequence ID" value="MCZ0726057.1"/>
    <property type="molecule type" value="Genomic_DNA"/>
</dbReference>
<sequence>MAEIVLSMMQSLDGYIADQNLEFDFIEGYPGPHLEEMSSQKQSFDFEDFVGEVDIIVMGMTSYQQGFHLAYPDKAIYVVTSKKINNQANLHFLAPQRLLKLILAKRKQGKSSYILGGGMTAQLFISADAVDRYVIGTVPYLQGSGRKLFYPQDQAIPLQLESVQVLGGMTLCQYLRRS</sequence>
<dbReference type="SUPFAM" id="SSF53597">
    <property type="entry name" value="Dihydrofolate reductase-like"/>
    <property type="match status" value="1"/>
</dbReference>
<dbReference type="Gene3D" id="3.40.430.10">
    <property type="entry name" value="Dihydrofolate Reductase, subunit A"/>
    <property type="match status" value="1"/>
</dbReference>
<accession>A0A9X3JF19</accession>
<gene>
    <name evidence="2" type="ORF">OW157_05655</name>
</gene>
<dbReference type="InterPro" id="IPR024072">
    <property type="entry name" value="DHFR-like_dom_sf"/>
</dbReference>
<dbReference type="RefSeq" id="WP_268752384.1">
    <property type="nucleotide sequence ID" value="NZ_JAPRFQ010000002.1"/>
</dbReference>
<dbReference type="Pfam" id="PF01872">
    <property type="entry name" value="RibD_C"/>
    <property type="match status" value="1"/>
</dbReference>
<dbReference type="AlphaFoldDB" id="A0A9X3JF19"/>
<evidence type="ECO:0000313" key="3">
    <source>
        <dbReference type="Proteomes" id="UP001146670"/>
    </source>
</evidence>
<dbReference type="InterPro" id="IPR050765">
    <property type="entry name" value="Riboflavin_Biosynth_HTPR"/>
</dbReference>
<proteinExistence type="predicted"/>
<protein>
    <submittedName>
        <fullName evidence="2">Dihydrofolate reductase family protein</fullName>
    </submittedName>
</protein>
<dbReference type="GO" id="GO:0009231">
    <property type="term" value="P:riboflavin biosynthetic process"/>
    <property type="evidence" value="ECO:0007669"/>
    <property type="project" value="InterPro"/>
</dbReference>
<dbReference type="PANTHER" id="PTHR38011:SF11">
    <property type="entry name" value="2,5-DIAMINO-6-RIBOSYLAMINO-4(3H)-PYRIMIDINONE 5'-PHOSPHATE REDUCTASE"/>
    <property type="match status" value="1"/>
</dbReference>
<organism evidence="2 3">
    <name type="scientific">Aerococcus kribbianus</name>
    <dbReference type="NCBI Taxonomy" id="2999064"/>
    <lineage>
        <taxon>Bacteria</taxon>
        <taxon>Bacillati</taxon>
        <taxon>Bacillota</taxon>
        <taxon>Bacilli</taxon>
        <taxon>Lactobacillales</taxon>
        <taxon>Aerococcaceae</taxon>
        <taxon>Aerococcus</taxon>
    </lineage>
</organism>
<dbReference type="InterPro" id="IPR002734">
    <property type="entry name" value="RibDG_C"/>
</dbReference>
<dbReference type="GO" id="GO:0008703">
    <property type="term" value="F:5-amino-6-(5-phosphoribosylamino)uracil reductase activity"/>
    <property type="evidence" value="ECO:0007669"/>
    <property type="project" value="InterPro"/>
</dbReference>
<reference evidence="2" key="1">
    <citation type="submission" date="2022-12" db="EMBL/GenBank/DDBJ databases">
        <title>Description and comparative metabolic analysis of Aerococcus sp. nov., isolated from the feces of a pig.</title>
        <authorList>
            <person name="Chang Y.-H."/>
        </authorList>
    </citation>
    <scope>NUCLEOTIDE SEQUENCE</scope>
    <source>
        <strain evidence="2">YH-aer222</strain>
    </source>
</reference>
<comment type="caution">
    <text evidence="2">The sequence shown here is derived from an EMBL/GenBank/DDBJ whole genome shotgun (WGS) entry which is preliminary data.</text>
</comment>
<dbReference type="PANTHER" id="PTHR38011">
    <property type="entry name" value="DIHYDROFOLATE REDUCTASE FAMILY PROTEIN (AFU_ORTHOLOGUE AFUA_8G06820)"/>
    <property type="match status" value="1"/>
</dbReference>
<keyword evidence="3" id="KW-1185">Reference proteome</keyword>
<evidence type="ECO:0000313" key="2">
    <source>
        <dbReference type="EMBL" id="MCZ0726057.1"/>
    </source>
</evidence>
<name>A0A9X3JF19_9LACT</name>